<dbReference type="EMBL" id="AKFT01000172">
    <property type="protein sequence ID" value="EJF40274.1"/>
    <property type="molecule type" value="Genomic_DNA"/>
</dbReference>
<evidence type="ECO:0000256" key="2">
    <source>
        <dbReference type="ARBA" id="ARBA00011322"/>
    </source>
</evidence>
<evidence type="ECO:0000256" key="1">
    <source>
        <dbReference type="ARBA" id="ARBA00006930"/>
    </source>
</evidence>
<evidence type="ECO:0000256" key="5">
    <source>
        <dbReference type="SAM" id="MobiDB-lite"/>
    </source>
</evidence>
<sequence>MRLHTLIMTGIGPYAGTETIDFDRFTASGRFLLTGPTGSGKTTIIDAIVFALYGQVADSSGSSKQRLRSTLVDAAARSEVDLTFSTSAGVYRILRSPEYWRPKKRGTGTTRQNAAAKLWRLSAPGGHALDEPITRLEDVGAEVNRIVGLSRDQFTQTVVLPQGRFARFLRATSAERHTLLRDVFGTGIFDAIQAEIAERNRLTDREAQAARQALQARVEVAAPLLALLPIPSADDDPPPGALSATIVTDDAQENAEPFPAPRRTELSEAPESAELSETAELSEPAESAELAELAQLAELAGAPVPDTDAIAAIGEQALARSRAALAPLAEAVERARAEAGAAHAATEAAVELRQRLDRREALLAEQAELDAHRAAHDADTTRLDAARRASQVATALHRHARTLRDLAAARDLATQALSRTLNTVKVSATSTILTDSIADSTDDTDSTDNTDSTDTQDIPAIGPILEECEAILTSAPQAPYAPEDSGESQRLQHAESQLTALATRTRTLAGSLEPLVALEADLGDRRTALERDQDLLDARRTDLDEHIRALEARPARHAELETALETARQAENRLPQARVDRDAALARRDAAIRAEALDTRLAASKQAVVEATKAVESAKAHAAAQHRAWLEATAGSIVAELVDGEPCPVCGSPEHPAPADPEAGSVSRAQVEQADAERARADEHLTERVREHSDLERDHRTALEASGMRPLAELDDALAGAAEHLQSLTRASRPLAELTEQLAGFAEETTAMRDALETDRTALAEDRARLEAAQNALEQDRARCADACGEHATVAARHHALLGIADAAESARSHLAAVRTAAREATSASDDLGKALAAAGFTTASQAEQAILPAAELTVLAEAVDRIRADRERVRHALTEDPRIRTLTGEETADVAGARRLQEAAEKTRETALAAHATASEAHRHLEEALEAVDRAAVRLADILAGSRALTQVAALVTGRNDASTPLATWVLLDRFAEVLVFANDRLTQMSSGRYELVRVTDETGSAGRRDRGLGLGVIDRLCAGVVRDPKTLSGGETFYVSLSLALALADVVTAESGGVAMETLFVDEGFGTLDPETLQTVLAELGRLQAGGRTVGIVSHIEELRRQVPDRIEVTTTPVGSTLRITAS</sequence>
<feature type="region of interest" description="Disordered" evidence="5">
    <location>
        <begin position="477"/>
        <end position="496"/>
    </location>
</feature>
<accession>J0N0Q7</accession>
<dbReference type="PANTHER" id="PTHR32114:SF2">
    <property type="entry name" value="ABC TRANSPORTER ABCH.3"/>
    <property type="match status" value="1"/>
</dbReference>
<dbReference type="Pfam" id="PF13558">
    <property type="entry name" value="SbcC_Walker_B"/>
    <property type="match status" value="1"/>
</dbReference>
<feature type="compositionally biased region" description="Basic and acidic residues" evidence="5">
    <location>
        <begin position="675"/>
        <end position="684"/>
    </location>
</feature>
<dbReference type="PANTHER" id="PTHR32114">
    <property type="entry name" value="ABC TRANSPORTER ABCH.3"/>
    <property type="match status" value="1"/>
</dbReference>
<dbReference type="InterPro" id="IPR027417">
    <property type="entry name" value="P-loop_NTPase"/>
</dbReference>
<feature type="region of interest" description="Disordered" evidence="5">
    <location>
        <begin position="437"/>
        <end position="458"/>
    </location>
</feature>
<dbReference type="OrthoDB" id="9795626at2"/>
<feature type="coiled-coil region" evidence="4">
    <location>
        <begin position="711"/>
        <end position="783"/>
    </location>
</feature>
<comment type="similarity">
    <text evidence="1">Belongs to the SMC family. SbcC subfamily.</text>
</comment>
<evidence type="ECO:0000259" key="6">
    <source>
        <dbReference type="Pfam" id="PF13476"/>
    </source>
</evidence>
<comment type="caution">
    <text evidence="7">The sequence shown here is derived from an EMBL/GenBank/DDBJ whole genome shotgun (WGS) entry which is preliminary data.</text>
</comment>
<dbReference type="PATRIC" id="fig|1125718.3.peg.2107"/>
<dbReference type="Gene3D" id="3.40.50.300">
    <property type="entry name" value="P-loop containing nucleotide triphosphate hydrolases"/>
    <property type="match status" value="2"/>
</dbReference>
<reference evidence="7 8" key="1">
    <citation type="submission" date="2012-05" db="EMBL/GenBank/DDBJ databases">
        <authorList>
            <person name="Harkins D.M."/>
            <person name="Madupu R."/>
            <person name="Durkin A.S."/>
            <person name="Torralba M."/>
            <person name="Methe B."/>
            <person name="Sutton G.G."/>
            <person name="Nelson K.E."/>
        </authorList>
    </citation>
    <scope>NUCLEOTIDE SEQUENCE [LARGE SCALE GENOMIC DNA]</scope>
    <source>
        <strain evidence="7 8">F0489</strain>
    </source>
</reference>
<dbReference type="eggNOG" id="COG0419">
    <property type="taxonomic scope" value="Bacteria"/>
</dbReference>
<dbReference type="AlphaFoldDB" id="J0N0Q7"/>
<protein>
    <recommendedName>
        <fullName evidence="3">Nuclease SbcCD subunit C</fullName>
    </recommendedName>
</protein>
<feature type="region of interest" description="Disordered" evidence="5">
    <location>
        <begin position="653"/>
        <end position="684"/>
    </location>
</feature>
<evidence type="ECO:0000256" key="3">
    <source>
        <dbReference type="ARBA" id="ARBA00013368"/>
    </source>
</evidence>
<evidence type="ECO:0000313" key="8">
    <source>
        <dbReference type="Proteomes" id="UP000002941"/>
    </source>
</evidence>
<evidence type="ECO:0000256" key="4">
    <source>
        <dbReference type="SAM" id="Coils"/>
    </source>
</evidence>
<feature type="region of interest" description="Disordered" evidence="5">
    <location>
        <begin position="252"/>
        <end position="287"/>
    </location>
</feature>
<keyword evidence="8" id="KW-1185">Reference proteome</keyword>
<dbReference type="RefSeq" id="WP_008732556.1">
    <property type="nucleotide sequence ID" value="NZ_AKFT01000172.1"/>
</dbReference>
<dbReference type="GO" id="GO:0016887">
    <property type="term" value="F:ATP hydrolysis activity"/>
    <property type="evidence" value="ECO:0007669"/>
    <property type="project" value="InterPro"/>
</dbReference>
<feature type="compositionally biased region" description="Low complexity" evidence="5">
    <location>
        <begin position="267"/>
        <end position="287"/>
    </location>
</feature>
<name>J0N0Q7_9ACTO</name>
<dbReference type="SUPFAM" id="SSF52540">
    <property type="entry name" value="P-loop containing nucleoside triphosphate hydrolases"/>
    <property type="match status" value="1"/>
</dbReference>
<gene>
    <name evidence="7" type="ORF">HMPREF1318_1545</name>
</gene>
<dbReference type="Proteomes" id="UP000002941">
    <property type="component" value="Unassembled WGS sequence"/>
</dbReference>
<feature type="compositionally biased region" description="Low complexity" evidence="5">
    <location>
        <begin position="449"/>
        <end position="458"/>
    </location>
</feature>
<proteinExistence type="inferred from homology"/>
<evidence type="ECO:0000313" key="7">
    <source>
        <dbReference type="EMBL" id="EJF40274.1"/>
    </source>
</evidence>
<comment type="subunit">
    <text evidence="2">Heterodimer of SbcC and SbcD.</text>
</comment>
<organism evidence="7 8">
    <name type="scientific">Actinomyces massiliensis F0489</name>
    <dbReference type="NCBI Taxonomy" id="1125718"/>
    <lineage>
        <taxon>Bacteria</taxon>
        <taxon>Bacillati</taxon>
        <taxon>Actinomycetota</taxon>
        <taxon>Actinomycetes</taxon>
        <taxon>Actinomycetales</taxon>
        <taxon>Actinomycetaceae</taxon>
        <taxon>Actinomyces</taxon>
    </lineage>
</organism>
<dbReference type="InterPro" id="IPR038729">
    <property type="entry name" value="Rad50/SbcC_AAA"/>
</dbReference>
<dbReference type="Pfam" id="PF13476">
    <property type="entry name" value="AAA_23"/>
    <property type="match status" value="1"/>
</dbReference>
<dbReference type="GO" id="GO:0006302">
    <property type="term" value="P:double-strand break repair"/>
    <property type="evidence" value="ECO:0007669"/>
    <property type="project" value="InterPro"/>
</dbReference>
<feature type="domain" description="Rad50/SbcC-type AAA" evidence="6">
    <location>
        <begin position="6"/>
        <end position="205"/>
    </location>
</feature>
<keyword evidence="4" id="KW-0175">Coiled coil</keyword>